<evidence type="ECO:0000256" key="1">
    <source>
        <dbReference type="ARBA" id="ARBA00004651"/>
    </source>
</evidence>
<dbReference type="GO" id="GO:0042941">
    <property type="term" value="P:D-alanine transmembrane transport"/>
    <property type="evidence" value="ECO:0007669"/>
    <property type="project" value="TreeGrafter"/>
</dbReference>
<evidence type="ECO:0000256" key="6">
    <source>
        <dbReference type="ARBA" id="ARBA00022970"/>
    </source>
</evidence>
<comment type="subcellular location">
    <subcellularLocation>
        <location evidence="1">Cell membrane</location>
        <topology evidence="1">Multi-pass membrane protein</topology>
    </subcellularLocation>
</comment>
<evidence type="ECO:0000313" key="12">
    <source>
        <dbReference type="Proteomes" id="UP000199126"/>
    </source>
</evidence>
<comment type="similarity">
    <text evidence="9">Belongs to the binding-protein-dependent transport system permease family. LivHM subfamily.</text>
</comment>
<evidence type="ECO:0000313" key="11">
    <source>
        <dbReference type="EMBL" id="SEO72142.1"/>
    </source>
</evidence>
<evidence type="ECO:0000256" key="9">
    <source>
        <dbReference type="ARBA" id="ARBA00037998"/>
    </source>
</evidence>
<keyword evidence="12" id="KW-1185">Reference proteome</keyword>
<dbReference type="PANTHER" id="PTHR11795:SF371">
    <property type="entry name" value="HIGH-AFFINITY BRANCHED-CHAIN AMINO ACID TRANSPORT SYSTEM PERMEASE PROTEIN LIVH"/>
    <property type="match status" value="1"/>
</dbReference>
<evidence type="ECO:0000256" key="8">
    <source>
        <dbReference type="ARBA" id="ARBA00023136"/>
    </source>
</evidence>
<dbReference type="GO" id="GO:1903806">
    <property type="term" value="P:L-isoleucine import across plasma membrane"/>
    <property type="evidence" value="ECO:0007669"/>
    <property type="project" value="TreeGrafter"/>
</dbReference>
<feature type="transmembrane region" description="Helical" evidence="10">
    <location>
        <begin position="316"/>
        <end position="338"/>
    </location>
</feature>
<reference evidence="12" key="1">
    <citation type="submission" date="2016-10" db="EMBL/GenBank/DDBJ databases">
        <authorList>
            <person name="Varghese N."/>
            <person name="Submissions S."/>
        </authorList>
    </citation>
    <scope>NUCLEOTIDE SEQUENCE [LARGE SCALE GENOMIC DNA]</scope>
    <source>
        <strain evidence="12">CGMCC 1.10121</strain>
    </source>
</reference>
<name>A0A1H8S0L5_9EURY</name>
<proteinExistence type="inferred from homology"/>
<keyword evidence="5 10" id="KW-0812">Transmembrane</keyword>
<dbReference type="Pfam" id="PF02653">
    <property type="entry name" value="BPD_transp_2"/>
    <property type="match status" value="1"/>
</dbReference>
<feature type="transmembrane region" description="Helical" evidence="10">
    <location>
        <begin position="38"/>
        <end position="61"/>
    </location>
</feature>
<feature type="transmembrane region" description="Helical" evidence="10">
    <location>
        <begin position="202"/>
        <end position="219"/>
    </location>
</feature>
<sequence length="350" mass="36324">MMLLGLVVGLVVLFDLGTKLMAGEVTASTLVVLVWRGVVNGLVIGLAGVGLSMTYSILNFANFAHGDYITSGAFAGWAATWVVAGLGVADIGSLLVLGAAGDVFSSELQTSVVGAPLAIVVGIVVAGVAAVLLSLLVDRLVYRPMRSQDGIALLIASIGVAFILRYMLVFVFGTAPRSVAVTPPGVKGTLAGVEYSFGYHELTLAFCALALMVGVHLLLQRTKLGKAMRAMSDNKDLARVTGIPTEKVIRWTWVIGAGLAGVAGYLLILESGTIAYNRGWILLLLIFAAVILGGIGSIYGAILGGLVIGLTDTVSLVWLPSEFTQAAAFALMILILLFKPSGLFAGRTTA</sequence>
<feature type="transmembrane region" description="Helical" evidence="10">
    <location>
        <begin position="248"/>
        <end position="268"/>
    </location>
</feature>
<dbReference type="Proteomes" id="UP000199126">
    <property type="component" value="Unassembled WGS sequence"/>
</dbReference>
<feature type="transmembrane region" description="Helical" evidence="10">
    <location>
        <begin position="117"/>
        <end position="138"/>
    </location>
</feature>
<dbReference type="InterPro" id="IPR001851">
    <property type="entry name" value="ABC_transp_permease"/>
</dbReference>
<dbReference type="GO" id="GO:0015808">
    <property type="term" value="P:L-alanine transport"/>
    <property type="evidence" value="ECO:0007669"/>
    <property type="project" value="TreeGrafter"/>
</dbReference>
<keyword evidence="3" id="KW-1003">Cell membrane</keyword>
<keyword evidence="7 10" id="KW-1133">Transmembrane helix</keyword>
<keyword evidence="2" id="KW-0813">Transport</keyword>
<accession>A0A1H8S0L5</accession>
<keyword evidence="4" id="KW-0997">Cell inner membrane</keyword>
<dbReference type="GO" id="GO:0015192">
    <property type="term" value="F:L-phenylalanine transmembrane transporter activity"/>
    <property type="evidence" value="ECO:0007669"/>
    <property type="project" value="TreeGrafter"/>
</dbReference>
<evidence type="ECO:0000256" key="7">
    <source>
        <dbReference type="ARBA" id="ARBA00022989"/>
    </source>
</evidence>
<feature type="transmembrane region" description="Helical" evidence="10">
    <location>
        <begin position="73"/>
        <end position="97"/>
    </location>
</feature>
<feature type="transmembrane region" description="Helical" evidence="10">
    <location>
        <begin position="280"/>
        <end position="309"/>
    </location>
</feature>
<dbReference type="PANTHER" id="PTHR11795">
    <property type="entry name" value="BRANCHED-CHAIN AMINO ACID TRANSPORT SYSTEM PERMEASE PROTEIN LIVH"/>
    <property type="match status" value="1"/>
</dbReference>
<evidence type="ECO:0000256" key="2">
    <source>
        <dbReference type="ARBA" id="ARBA00022448"/>
    </source>
</evidence>
<organism evidence="11 12">
    <name type="scientific">Halogranum amylolyticum</name>
    <dbReference type="NCBI Taxonomy" id="660520"/>
    <lineage>
        <taxon>Archaea</taxon>
        <taxon>Methanobacteriati</taxon>
        <taxon>Methanobacteriota</taxon>
        <taxon>Stenosarchaea group</taxon>
        <taxon>Halobacteria</taxon>
        <taxon>Halobacteriales</taxon>
        <taxon>Haloferacaceae</taxon>
    </lineage>
</organism>
<dbReference type="EMBL" id="FODV01000004">
    <property type="protein sequence ID" value="SEO72142.1"/>
    <property type="molecule type" value="Genomic_DNA"/>
</dbReference>
<dbReference type="GO" id="GO:0005304">
    <property type="term" value="F:L-valine transmembrane transporter activity"/>
    <property type="evidence" value="ECO:0007669"/>
    <property type="project" value="TreeGrafter"/>
</dbReference>
<dbReference type="GO" id="GO:0015190">
    <property type="term" value="F:L-leucine transmembrane transporter activity"/>
    <property type="evidence" value="ECO:0007669"/>
    <property type="project" value="TreeGrafter"/>
</dbReference>
<dbReference type="GO" id="GO:0005886">
    <property type="term" value="C:plasma membrane"/>
    <property type="evidence" value="ECO:0007669"/>
    <property type="project" value="UniProtKB-SubCell"/>
</dbReference>
<dbReference type="CDD" id="cd06582">
    <property type="entry name" value="TM_PBP1_LivH_like"/>
    <property type="match status" value="1"/>
</dbReference>
<evidence type="ECO:0000256" key="10">
    <source>
        <dbReference type="SAM" id="Phobius"/>
    </source>
</evidence>
<dbReference type="AlphaFoldDB" id="A0A1H8S0L5"/>
<feature type="transmembrane region" description="Helical" evidence="10">
    <location>
        <begin position="150"/>
        <end position="173"/>
    </location>
</feature>
<keyword evidence="8 10" id="KW-0472">Membrane</keyword>
<dbReference type="GO" id="GO:0015188">
    <property type="term" value="F:L-isoleucine transmembrane transporter activity"/>
    <property type="evidence" value="ECO:0007669"/>
    <property type="project" value="TreeGrafter"/>
</dbReference>
<keyword evidence="6" id="KW-0029">Amino-acid transport</keyword>
<gene>
    <name evidence="11" type="ORF">SAMN04487948_104361</name>
</gene>
<dbReference type="InterPro" id="IPR052157">
    <property type="entry name" value="BCAA_transport_permease"/>
</dbReference>
<evidence type="ECO:0000256" key="5">
    <source>
        <dbReference type="ARBA" id="ARBA00022692"/>
    </source>
</evidence>
<evidence type="ECO:0000256" key="4">
    <source>
        <dbReference type="ARBA" id="ARBA00022519"/>
    </source>
</evidence>
<protein>
    <submittedName>
        <fullName evidence="11">Amino acid/amide ABC transporter membrane protein 1, HAAT family (TC 3.A.1.4.-)</fullName>
    </submittedName>
</protein>
<evidence type="ECO:0000256" key="3">
    <source>
        <dbReference type="ARBA" id="ARBA00022475"/>
    </source>
</evidence>